<comment type="caution">
    <text evidence="1">The sequence shown here is derived from an EMBL/GenBank/DDBJ whole genome shotgun (WGS) entry which is preliminary data.</text>
</comment>
<evidence type="ECO:0008006" key="3">
    <source>
        <dbReference type="Google" id="ProtNLM"/>
    </source>
</evidence>
<accession>A0A4R2CQH6</accession>
<dbReference type="Proteomes" id="UP000295351">
    <property type="component" value="Unassembled WGS sequence"/>
</dbReference>
<reference evidence="1 2" key="1">
    <citation type="submission" date="2019-03" db="EMBL/GenBank/DDBJ databases">
        <title>Genomic Encyclopedia of Type Strains, Phase IV (KMG-IV): sequencing the most valuable type-strain genomes for metagenomic binning, comparative biology and taxonomic classification.</title>
        <authorList>
            <person name="Goeker M."/>
        </authorList>
    </citation>
    <scope>NUCLEOTIDE SEQUENCE [LARGE SCALE GENOMIC DNA]</scope>
    <source>
        <strain evidence="1 2">DSM 18401</strain>
    </source>
</reference>
<keyword evidence="2" id="KW-1185">Reference proteome</keyword>
<evidence type="ECO:0000313" key="1">
    <source>
        <dbReference type="EMBL" id="TCN42422.1"/>
    </source>
</evidence>
<proteinExistence type="predicted"/>
<protein>
    <recommendedName>
        <fullName evidence="3">Phage terminase Nu1 subunit (DNA packaging protein)</fullName>
    </recommendedName>
</protein>
<gene>
    <name evidence="1" type="ORF">EV665_112157</name>
</gene>
<dbReference type="EMBL" id="SLVX01000012">
    <property type="protein sequence ID" value="TCN42422.1"/>
    <property type="molecule type" value="Genomic_DNA"/>
</dbReference>
<sequence>MTNAPAQTGNQALFAAYKGVSRQTVTDWKQKGILAYADDGKVDFLATDQRLADHGIRQVADTELTQVTAIDGELLWSRADAETVKENFSARLKQLEFERESARFVTIDDAAGHIVDEFGIVRQRCRSIGAEVTPKLVGMTSASEIKALIDEAVVAALADLSAV</sequence>
<dbReference type="RefSeq" id="WP_133035295.1">
    <property type="nucleotide sequence ID" value="NZ_BAABEI010000012.1"/>
</dbReference>
<dbReference type="AlphaFoldDB" id="A0A4R2CQH6"/>
<organism evidence="1 2">
    <name type="scientific">Shinella granuli</name>
    <dbReference type="NCBI Taxonomy" id="323621"/>
    <lineage>
        <taxon>Bacteria</taxon>
        <taxon>Pseudomonadati</taxon>
        <taxon>Pseudomonadota</taxon>
        <taxon>Alphaproteobacteria</taxon>
        <taxon>Hyphomicrobiales</taxon>
        <taxon>Rhizobiaceae</taxon>
        <taxon>Shinella</taxon>
    </lineage>
</organism>
<evidence type="ECO:0000313" key="2">
    <source>
        <dbReference type="Proteomes" id="UP000295351"/>
    </source>
</evidence>
<name>A0A4R2CQH6_SHIGR</name>